<evidence type="ECO:0000256" key="2">
    <source>
        <dbReference type="ARBA" id="ARBA00024198"/>
    </source>
</evidence>
<feature type="region of interest" description="Disordered" evidence="3">
    <location>
        <begin position="1"/>
        <end position="24"/>
    </location>
</feature>
<dbReference type="PANTHER" id="PTHR34045:SF3">
    <property type="entry name" value="PROTEIN LAZY 4"/>
    <property type="match status" value="1"/>
</dbReference>
<keyword evidence="4" id="KW-0472">Membrane</keyword>
<organism evidence="5">
    <name type="scientific">Salvia splendens</name>
    <name type="common">Scarlet sage</name>
    <dbReference type="NCBI Taxonomy" id="180675"/>
    <lineage>
        <taxon>Eukaryota</taxon>
        <taxon>Viridiplantae</taxon>
        <taxon>Streptophyta</taxon>
        <taxon>Embryophyta</taxon>
        <taxon>Tracheophyta</taxon>
        <taxon>Spermatophyta</taxon>
        <taxon>Magnoliopsida</taxon>
        <taxon>eudicotyledons</taxon>
        <taxon>Gunneridae</taxon>
        <taxon>Pentapetalae</taxon>
        <taxon>asterids</taxon>
        <taxon>lamiids</taxon>
        <taxon>Lamiales</taxon>
        <taxon>Lamiaceae</taxon>
        <taxon>Nepetoideae</taxon>
        <taxon>Mentheae</taxon>
        <taxon>Salviinae</taxon>
        <taxon>Salvia</taxon>
        <taxon>Salvia subgen. Calosphace</taxon>
        <taxon>core Calosphace</taxon>
    </lineage>
</organism>
<dbReference type="EMBL" id="PNBA02000022">
    <property type="protein sequence ID" value="KAG6385725.1"/>
    <property type="molecule type" value="Genomic_DNA"/>
</dbReference>
<dbReference type="Proteomes" id="UP000298416">
    <property type="component" value="Unassembled WGS sequence"/>
</dbReference>
<evidence type="ECO:0000256" key="1">
    <source>
        <dbReference type="ARBA" id="ARBA00022604"/>
    </source>
</evidence>
<accession>A0A8X8W090</accession>
<evidence type="ECO:0000256" key="4">
    <source>
        <dbReference type="SAM" id="Phobius"/>
    </source>
</evidence>
<dbReference type="PANTHER" id="PTHR34045">
    <property type="entry name" value="OS03G0406300 PROTEIN"/>
    <property type="match status" value="1"/>
</dbReference>
<dbReference type="GO" id="GO:0009630">
    <property type="term" value="P:gravitropism"/>
    <property type="evidence" value="ECO:0007669"/>
    <property type="project" value="InterPro"/>
</dbReference>
<comment type="similarity">
    <text evidence="2">Belongs to the LAZY family.</text>
</comment>
<dbReference type="GO" id="GO:0040008">
    <property type="term" value="P:regulation of growth"/>
    <property type="evidence" value="ECO:0007669"/>
    <property type="project" value="InterPro"/>
</dbReference>
<reference evidence="5" key="2">
    <citation type="submission" date="2020-08" db="EMBL/GenBank/DDBJ databases">
        <title>Plant Genome Project.</title>
        <authorList>
            <person name="Zhang R.-G."/>
        </authorList>
    </citation>
    <scope>NUCLEOTIDE SEQUENCE</scope>
    <source>
        <strain evidence="5">Huo1</strain>
        <tissue evidence="5">Leaf</tissue>
    </source>
</reference>
<gene>
    <name evidence="5" type="ORF">SASPL_154603</name>
</gene>
<name>A0A8X8W090_SALSN</name>
<evidence type="ECO:0000313" key="5">
    <source>
        <dbReference type="EMBL" id="KAG6385725.1"/>
    </source>
</evidence>
<reference evidence="5" key="1">
    <citation type="submission" date="2018-01" db="EMBL/GenBank/DDBJ databases">
        <authorList>
            <person name="Mao J.F."/>
        </authorList>
    </citation>
    <scope>NUCLEOTIDE SEQUENCE</scope>
    <source>
        <strain evidence="5">Huo1</strain>
        <tissue evidence="5">Leaf</tissue>
    </source>
</reference>
<keyword evidence="4" id="KW-1133">Transmembrane helix</keyword>
<sequence>MKSKIHIGKDNTIKPEPQLQSPTSLLSIGTFGNKLEDSDTIETSADDVFEKELRALLNEHASNSSGESERFDLPIEKMLESFPIHKEVDDEEEEEEEGDELVAEKEAGLVERAYSNSTGKDRKGKGSIYRKSISFLLRKAFVCGGGFAPPPILRDPFLDANLDRSRMEKVRFVIAAWFIQHLNCVGGLILSFICNRS</sequence>
<dbReference type="AlphaFoldDB" id="A0A8X8W090"/>
<keyword evidence="4" id="KW-0812">Transmembrane</keyword>
<evidence type="ECO:0000313" key="6">
    <source>
        <dbReference type="Proteomes" id="UP000298416"/>
    </source>
</evidence>
<proteinExistence type="inferred from homology"/>
<comment type="caution">
    <text evidence="5">The sequence shown here is derived from an EMBL/GenBank/DDBJ whole genome shotgun (WGS) entry which is preliminary data.</text>
</comment>
<protein>
    <submittedName>
        <fullName evidence="5">Uncharacterized protein</fullName>
    </submittedName>
</protein>
<keyword evidence="6" id="KW-1185">Reference proteome</keyword>
<feature type="transmembrane region" description="Helical" evidence="4">
    <location>
        <begin position="172"/>
        <end position="193"/>
    </location>
</feature>
<evidence type="ECO:0000256" key="3">
    <source>
        <dbReference type="SAM" id="MobiDB-lite"/>
    </source>
</evidence>
<keyword evidence="1" id="KW-0341">Growth regulation</keyword>
<dbReference type="InterPro" id="IPR044683">
    <property type="entry name" value="LAZY"/>
</dbReference>